<dbReference type="AlphaFoldDB" id="A0A809RHY3"/>
<keyword evidence="11" id="KW-0966">Cell projection</keyword>
<comment type="similarity">
    <text evidence="3 10">Belongs to the FliL family.</text>
</comment>
<comment type="subcellular location">
    <subcellularLocation>
        <location evidence="10">Cell inner membrane</location>
    </subcellularLocation>
    <subcellularLocation>
        <location evidence="2">Cell membrane</location>
        <topology evidence="2">Single-pass membrane protein</topology>
    </subcellularLocation>
</comment>
<keyword evidence="9 10" id="KW-0472">Membrane</keyword>
<keyword evidence="8 10" id="KW-1133">Transmembrane helix</keyword>
<proteinExistence type="inferred from homology"/>
<comment type="function">
    <text evidence="1 10">Controls the rotational direction of flagella during chemotaxis.</text>
</comment>
<evidence type="ECO:0000256" key="1">
    <source>
        <dbReference type="ARBA" id="ARBA00002254"/>
    </source>
</evidence>
<keyword evidence="6 10" id="KW-0812">Transmembrane</keyword>
<dbReference type="GO" id="GO:0006935">
    <property type="term" value="P:chemotaxis"/>
    <property type="evidence" value="ECO:0007669"/>
    <property type="project" value="UniProtKB-KW"/>
</dbReference>
<evidence type="ECO:0000256" key="2">
    <source>
        <dbReference type="ARBA" id="ARBA00004162"/>
    </source>
</evidence>
<organism evidence="11 12">
    <name type="scientific">Sulfuriferula nivalis</name>
    <dbReference type="NCBI Taxonomy" id="2675298"/>
    <lineage>
        <taxon>Bacteria</taxon>
        <taxon>Pseudomonadati</taxon>
        <taxon>Pseudomonadota</taxon>
        <taxon>Betaproteobacteria</taxon>
        <taxon>Nitrosomonadales</taxon>
        <taxon>Sulfuricellaceae</taxon>
        <taxon>Sulfuriferula</taxon>
    </lineage>
</organism>
<evidence type="ECO:0000256" key="10">
    <source>
        <dbReference type="RuleBase" id="RU364125"/>
    </source>
</evidence>
<keyword evidence="7 10" id="KW-0283">Flagellar rotation</keyword>
<dbReference type="GO" id="GO:0009425">
    <property type="term" value="C:bacterial-type flagellum basal body"/>
    <property type="evidence" value="ECO:0007669"/>
    <property type="project" value="InterPro"/>
</dbReference>
<dbReference type="Pfam" id="PF03748">
    <property type="entry name" value="FliL"/>
    <property type="match status" value="1"/>
</dbReference>
<evidence type="ECO:0000256" key="5">
    <source>
        <dbReference type="ARBA" id="ARBA00022500"/>
    </source>
</evidence>
<evidence type="ECO:0000256" key="7">
    <source>
        <dbReference type="ARBA" id="ARBA00022779"/>
    </source>
</evidence>
<evidence type="ECO:0000256" key="3">
    <source>
        <dbReference type="ARBA" id="ARBA00008281"/>
    </source>
</evidence>
<keyword evidence="4" id="KW-1003">Cell membrane</keyword>
<keyword evidence="11" id="KW-0282">Flagellum</keyword>
<dbReference type="InterPro" id="IPR005503">
    <property type="entry name" value="FliL"/>
</dbReference>
<keyword evidence="12" id="KW-1185">Reference proteome</keyword>
<gene>
    <name evidence="11" type="ORF">SFSGTM_19240</name>
</gene>
<evidence type="ECO:0000256" key="8">
    <source>
        <dbReference type="ARBA" id="ARBA00022989"/>
    </source>
</evidence>
<dbReference type="PANTHER" id="PTHR35091">
    <property type="entry name" value="FLAGELLAR PROTEIN FLIL"/>
    <property type="match status" value="1"/>
</dbReference>
<name>A0A809RHY3_9PROT</name>
<accession>A0A809RHY3</accession>
<sequence>MSKAPAKPAADEAEAPPVKSKKMLFIIIGAVLVLAIGGGVAAYFLTQKPADPHAEKKHEPAKPPVFVPMDNFVVNLSGEDSEKYLQVAMTMQVADEAEGEEIKVHMPQIRSRILLLLASQNAADLLTDAGKNKLIANIVTEVNKPFDPHGEPNKISGVFFTSFVIQ</sequence>
<protein>
    <recommendedName>
        <fullName evidence="10">Flagellar protein FliL</fullName>
    </recommendedName>
</protein>
<reference evidence="12" key="1">
    <citation type="submission" date="2019-11" db="EMBL/GenBank/DDBJ databases">
        <title>Isolation and characterization of a novel species in the genus Sulfuriferula.</title>
        <authorList>
            <person name="Mochizuki J."/>
            <person name="Kojima H."/>
            <person name="Fukui M."/>
        </authorList>
    </citation>
    <scope>NUCLEOTIDE SEQUENCE [LARGE SCALE GENOMIC DNA]</scope>
    <source>
        <strain evidence="12">SGTM</strain>
    </source>
</reference>
<keyword evidence="5 10" id="KW-0145">Chemotaxis</keyword>
<keyword evidence="11" id="KW-0969">Cilium</keyword>
<dbReference type="GO" id="GO:0005886">
    <property type="term" value="C:plasma membrane"/>
    <property type="evidence" value="ECO:0007669"/>
    <property type="project" value="UniProtKB-SubCell"/>
</dbReference>
<dbReference type="EMBL" id="AP021881">
    <property type="protein sequence ID" value="BBP01216.1"/>
    <property type="molecule type" value="Genomic_DNA"/>
</dbReference>
<evidence type="ECO:0000256" key="9">
    <source>
        <dbReference type="ARBA" id="ARBA00023136"/>
    </source>
</evidence>
<evidence type="ECO:0000313" key="12">
    <source>
        <dbReference type="Proteomes" id="UP000463939"/>
    </source>
</evidence>
<dbReference type="PANTHER" id="PTHR35091:SF2">
    <property type="entry name" value="FLAGELLAR PROTEIN FLIL"/>
    <property type="match status" value="1"/>
</dbReference>
<dbReference type="Proteomes" id="UP000463939">
    <property type="component" value="Chromosome"/>
</dbReference>
<keyword evidence="10" id="KW-0997">Cell inner membrane</keyword>
<feature type="transmembrane region" description="Helical" evidence="10">
    <location>
        <begin position="23"/>
        <end position="46"/>
    </location>
</feature>
<dbReference type="RefSeq" id="WP_162085019.1">
    <property type="nucleotide sequence ID" value="NZ_AP021881.1"/>
</dbReference>
<dbReference type="GO" id="GO:0071978">
    <property type="term" value="P:bacterial-type flagellum-dependent swarming motility"/>
    <property type="evidence" value="ECO:0007669"/>
    <property type="project" value="TreeGrafter"/>
</dbReference>
<evidence type="ECO:0000256" key="6">
    <source>
        <dbReference type="ARBA" id="ARBA00022692"/>
    </source>
</evidence>
<dbReference type="NCBIfam" id="NF005435">
    <property type="entry name" value="PRK07021.1"/>
    <property type="match status" value="1"/>
</dbReference>
<dbReference type="KEGG" id="sniv:SFSGTM_19240"/>
<evidence type="ECO:0000256" key="4">
    <source>
        <dbReference type="ARBA" id="ARBA00022475"/>
    </source>
</evidence>
<evidence type="ECO:0000313" key="11">
    <source>
        <dbReference type="EMBL" id="BBP01216.1"/>
    </source>
</evidence>